<feature type="region of interest" description="Disordered" evidence="1">
    <location>
        <begin position="92"/>
        <end position="111"/>
    </location>
</feature>
<comment type="caution">
    <text evidence="3">The sequence shown here is derived from an EMBL/GenBank/DDBJ whole genome shotgun (WGS) entry which is preliminary data.</text>
</comment>
<organism evidence="3 4">
    <name type="scientific">Candidatus Daviesbacteria bacterium RIFCSPHIGHO2_12_FULL_37_11</name>
    <dbReference type="NCBI Taxonomy" id="1797777"/>
    <lineage>
        <taxon>Bacteria</taxon>
        <taxon>Candidatus Daviesiibacteriota</taxon>
    </lineage>
</organism>
<reference evidence="3 4" key="1">
    <citation type="journal article" date="2016" name="Nat. Commun.">
        <title>Thousands of microbial genomes shed light on interconnected biogeochemical processes in an aquifer system.</title>
        <authorList>
            <person name="Anantharaman K."/>
            <person name="Brown C.T."/>
            <person name="Hug L.A."/>
            <person name="Sharon I."/>
            <person name="Castelle C.J."/>
            <person name="Probst A.J."/>
            <person name="Thomas B.C."/>
            <person name="Singh A."/>
            <person name="Wilkins M.J."/>
            <person name="Karaoz U."/>
            <person name="Brodie E.L."/>
            <person name="Williams K.H."/>
            <person name="Hubbard S.S."/>
            <person name="Banfield J.F."/>
        </authorList>
    </citation>
    <scope>NUCLEOTIDE SEQUENCE [LARGE SCALE GENOMIC DNA]</scope>
</reference>
<dbReference type="AlphaFoldDB" id="A0A1F5K9S2"/>
<accession>A0A1F5K9S2</accession>
<sequence length="111" mass="12288">MNQERNASKEGREDMISLDEKCKLQDNLRTWDFGIMAVSALGGGFLVSNINVEPGIIKAVIWLGPSVVFGASFLMTNIRTERMANIKGQMTGIERQAGRTASLQDSERVNR</sequence>
<evidence type="ECO:0000256" key="1">
    <source>
        <dbReference type="SAM" id="MobiDB-lite"/>
    </source>
</evidence>
<keyword evidence="2" id="KW-1133">Transmembrane helix</keyword>
<proteinExistence type="predicted"/>
<keyword evidence="2" id="KW-0472">Membrane</keyword>
<protein>
    <submittedName>
        <fullName evidence="3">Uncharacterized protein</fullName>
    </submittedName>
</protein>
<dbReference type="Proteomes" id="UP000176527">
    <property type="component" value="Unassembled WGS sequence"/>
</dbReference>
<dbReference type="EMBL" id="MFDE01000038">
    <property type="protein sequence ID" value="OGE37649.1"/>
    <property type="molecule type" value="Genomic_DNA"/>
</dbReference>
<evidence type="ECO:0000256" key="2">
    <source>
        <dbReference type="SAM" id="Phobius"/>
    </source>
</evidence>
<keyword evidence="2" id="KW-0812">Transmembrane</keyword>
<feature type="transmembrane region" description="Helical" evidence="2">
    <location>
        <begin position="56"/>
        <end position="78"/>
    </location>
</feature>
<name>A0A1F5K9S2_9BACT</name>
<feature type="transmembrane region" description="Helical" evidence="2">
    <location>
        <begin position="31"/>
        <end position="50"/>
    </location>
</feature>
<gene>
    <name evidence="3" type="ORF">A3F00_04315</name>
</gene>
<evidence type="ECO:0000313" key="4">
    <source>
        <dbReference type="Proteomes" id="UP000176527"/>
    </source>
</evidence>
<evidence type="ECO:0000313" key="3">
    <source>
        <dbReference type="EMBL" id="OGE37649.1"/>
    </source>
</evidence>